<comment type="catalytic activity">
    <reaction evidence="1">
        <text>Hydrolyzes the link between N-acetylmuramoyl residues and L-amino acid residues in certain cell-wall glycopeptides.</text>
        <dbReference type="EC" id="3.5.1.28"/>
    </reaction>
</comment>
<dbReference type="EC" id="3.5.1.28" evidence="2"/>
<dbReference type="eggNOG" id="COG0860">
    <property type="taxonomic scope" value="Bacteria"/>
</dbReference>
<evidence type="ECO:0000256" key="1">
    <source>
        <dbReference type="ARBA" id="ARBA00001561"/>
    </source>
</evidence>
<dbReference type="CDD" id="cd02696">
    <property type="entry name" value="MurNAc-LAA"/>
    <property type="match status" value="1"/>
</dbReference>
<dbReference type="STRING" id="1192034.CAP_2335"/>
<dbReference type="Pfam" id="PF01520">
    <property type="entry name" value="Amidase_3"/>
    <property type="match status" value="1"/>
</dbReference>
<accession>A0A017TBE8</accession>
<feature type="domain" description="MurNAc-LAA" evidence="5">
    <location>
        <begin position="119"/>
        <end position="258"/>
    </location>
</feature>
<dbReference type="GO" id="GO:0008745">
    <property type="term" value="F:N-acetylmuramoyl-L-alanine amidase activity"/>
    <property type="evidence" value="ECO:0007669"/>
    <property type="project" value="UniProtKB-EC"/>
</dbReference>
<reference evidence="6 7" key="1">
    <citation type="submission" date="2013-05" db="EMBL/GenBank/DDBJ databases">
        <title>Genome assembly of Chondromyces apiculatus DSM 436.</title>
        <authorList>
            <person name="Sharma G."/>
            <person name="Khatri I."/>
            <person name="Kaur C."/>
            <person name="Mayilraj S."/>
            <person name="Subramanian S."/>
        </authorList>
    </citation>
    <scope>NUCLEOTIDE SEQUENCE [LARGE SCALE GENOMIC DNA]</scope>
    <source>
        <strain evidence="6 7">DSM 436</strain>
    </source>
</reference>
<dbReference type="EMBL" id="ASRX01000018">
    <property type="protein sequence ID" value="EYF06145.1"/>
    <property type="molecule type" value="Genomic_DNA"/>
</dbReference>
<dbReference type="PANTHER" id="PTHR30404">
    <property type="entry name" value="N-ACETYLMURAMOYL-L-ALANINE AMIDASE"/>
    <property type="match status" value="1"/>
</dbReference>
<dbReference type="InterPro" id="IPR002508">
    <property type="entry name" value="MurNAc-LAA_cat"/>
</dbReference>
<dbReference type="GO" id="GO:0030288">
    <property type="term" value="C:outer membrane-bounded periplasmic space"/>
    <property type="evidence" value="ECO:0007669"/>
    <property type="project" value="TreeGrafter"/>
</dbReference>
<gene>
    <name evidence="6" type="ORF">CAP_2335</name>
</gene>
<evidence type="ECO:0000259" key="5">
    <source>
        <dbReference type="SMART" id="SM00646"/>
    </source>
</evidence>
<feature type="region of interest" description="Disordered" evidence="4">
    <location>
        <begin position="1"/>
        <end position="34"/>
    </location>
</feature>
<dbReference type="Proteomes" id="UP000019678">
    <property type="component" value="Unassembled WGS sequence"/>
</dbReference>
<sequence length="261" mass="26940">MAKAATGTKTNAQVPASPSSGQGSNTPVSATQQGCQEKRVIVIDPGHGGTANADRSTWNNATSVSGVMEKDLTLQYAQSLKRQLASAAVKQIFTSKNYCDVQVILTRETDVNLAAADRVAVAKTNKADIFFSIHFNGAAAASARGTETFYRSSSNGHQTNEAEDRALARSVNAAAVAAIGAVSAGSKDRGAKADSATGHGSLYVLRDPGIGLSGDMCRSVLIEVEFITNTAVDQALVKGPQATANRDAVMLAVAKALANAL</sequence>
<evidence type="ECO:0000256" key="2">
    <source>
        <dbReference type="ARBA" id="ARBA00011901"/>
    </source>
</evidence>
<evidence type="ECO:0000313" key="6">
    <source>
        <dbReference type="EMBL" id="EYF06145.1"/>
    </source>
</evidence>
<comment type="caution">
    <text evidence="6">The sequence shown here is derived from an EMBL/GenBank/DDBJ whole genome shotgun (WGS) entry which is preliminary data.</text>
</comment>
<organism evidence="6 7">
    <name type="scientific">Chondromyces apiculatus DSM 436</name>
    <dbReference type="NCBI Taxonomy" id="1192034"/>
    <lineage>
        <taxon>Bacteria</taxon>
        <taxon>Pseudomonadati</taxon>
        <taxon>Myxococcota</taxon>
        <taxon>Polyangia</taxon>
        <taxon>Polyangiales</taxon>
        <taxon>Polyangiaceae</taxon>
        <taxon>Chondromyces</taxon>
    </lineage>
</organism>
<dbReference type="RefSeq" id="WP_044240772.1">
    <property type="nucleotide sequence ID" value="NZ_ASRX01000018.1"/>
</dbReference>
<dbReference type="AlphaFoldDB" id="A0A017TBE8"/>
<keyword evidence="7" id="KW-1185">Reference proteome</keyword>
<dbReference type="OrthoDB" id="9806267at2"/>
<name>A0A017TBE8_9BACT</name>
<evidence type="ECO:0000256" key="4">
    <source>
        <dbReference type="SAM" id="MobiDB-lite"/>
    </source>
</evidence>
<dbReference type="SMART" id="SM00646">
    <property type="entry name" value="Ami_3"/>
    <property type="match status" value="1"/>
</dbReference>
<evidence type="ECO:0000313" key="7">
    <source>
        <dbReference type="Proteomes" id="UP000019678"/>
    </source>
</evidence>
<dbReference type="InterPro" id="IPR050695">
    <property type="entry name" value="N-acetylmuramoyl_amidase_3"/>
</dbReference>
<evidence type="ECO:0000256" key="3">
    <source>
        <dbReference type="ARBA" id="ARBA00022801"/>
    </source>
</evidence>
<dbReference type="Gene3D" id="3.40.630.40">
    <property type="entry name" value="Zn-dependent exopeptidases"/>
    <property type="match status" value="1"/>
</dbReference>
<dbReference type="PANTHER" id="PTHR30404:SF0">
    <property type="entry name" value="N-ACETYLMURAMOYL-L-ALANINE AMIDASE AMIC"/>
    <property type="match status" value="1"/>
</dbReference>
<feature type="compositionally biased region" description="Polar residues" evidence="4">
    <location>
        <begin position="7"/>
        <end position="34"/>
    </location>
</feature>
<protein>
    <recommendedName>
        <fullName evidence="2">N-acetylmuramoyl-L-alanine amidase</fullName>
        <ecNumber evidence="2">3.5.1.28</ecNumber>
    </recommendedName>
</protein>
<dbReference type="SUPFAM" id="SSF53187">
    <property type="entry name" value="Zn-dependent exopeptidases"/>
    <property type="match status" value="1"/>
</dbReference>
<dbReference type="GO" id="GO:0009253">
    <property type="term" value="P:peptidoglycan catabolic process"/>
    <property type="evidence" value="ECO:0007669"/>
    <property type="project" value="InterPro"/>
</dbReference>
<proteinExistence type="predicted"/>
<keyword evidence="3" id="KW-0378">Hydrolase</keyword>